<dbReference type="InterPro" id="IPR052050">
    <property type="entry name" value="SecEffector_AnkRepeat"/>
</dbReference>
<comment type="caution">
    <text evidence="1">The sequence shown here is derived from an EMBL/GenBank/DDBJ whole genome shotgun (WGS) entry which is preliminary data.</text>
</comment>
<gene>
    <name evidence="1" type="ORF">PHMEG_00033614</name>
</gene>
<name>A0A225USP8_9STRA</name>
<dbReference type="OrthoDB" id="120303at2759"/>
<dbReference type="AlphaFoldDB" id="A0A225USP8"/>
<dbReference type="EMBL" id="NBNE01011984">
    <property type="protein sequence ID" value="OWY96185.1"/>
    <property type="molecule type" value="Genomic_DNA"/>
</dbReference>
<reference evidence="2" key="1">
    <citation type="submission" date="2017-03" db="EMBL/GenBank/DDBJ databases">
        <title>Phytopthora megakarya and P. palmivora, two closely related causual agents of cacao black pod achieved similar genome size and gene model numbers by different mechanisms.</title>
        <authorList>
            <person name="Ali S."/>
            <person name="Shao J."/>
            <person name="Larry D.J."/>
            <person name="Kronmiller B."/>
            <person name="Shen D."/>
            <person name="Strem M.D."/>
            <person name="Melnick R.L."/>
            <person name="Guiltinan M.J."/>
            <person name="Tyler B.M."/>
            <person name="Meinhardt L.W."/>
            <person name="Bailey B.A."/>
        </authorList>
    </citation>
    <scope>NUCLEOTIDE SEQUENCE [LARGE SCALE GENOMIC DNA]</scope>
    <source>
        <strain evidence="2">zdho120</strain>
    </source>
</reference>
<proteinExistence type="predicted"/>
<keyword evidence="2" id="KW-1185">Reference proteome</keyword>
<dbReference type="SUPFAM" id="SSF48403">
    <property type="entry name" value="Ankyrin repeat"/>
    <property type="match status" value="1"/>
</dbReference>
<dbReference type="PANTHER" id="PTHR46586">
    <property type="entry name" value="ANKYRIN REPEAT-CONTAINING PROTEIN"/>
    <property type="match status" value="1"/>
</dbReference>
<evidence type="ECO:0000313" key="1">
    <source>
        <dbReference type="EMBL" id="OWY96185.1"/>
    </source>
</evidence>
<dbReference type="InterPro" id="IPR002110">
    <property type="entry name" value="Ankyrin_rpt"/>
</dbReference>
<dbReference type="PANTHER" id="PTHR46586:SF3">
    <property type="entry name" value="ANKYRIN REPEAT-CONTAINING PROTEIN"/>
    <property type="match status" value="1"/>
</dbReference>
<accession>A0A225USP8</accession>
<dbReference type="STRING" id="4795.A0A225USP8"/>
<dbReference type="InterPro" id="IPR036770">
    <property type="entry name" value="Ankyrin_rpt-contain_sf"/>
</dbReference>
<organism evidence="1 2">
    <name type="scientific">Phytophthora megakarya</name>
    <dbReference type="NCBI Taxonomy" id="4795"/>
    <lineage>
        <taxon>Eukaryota</taxon>
        <taxon>Sar</taxon>
        <taxon>Stramenopiles</taxon>
        <taxon>Oomycota</taxon>
        <taxon>Peronosporomycetes</taxon>
        <taxon>Peronosporales</taxon>
        <taxon>Peronosporaceae</taxon>
        <taxon>Phytophthora</taxon>
    </lineage>
</organism>
<dbReference type="Gene3D" id="1.25.40.20">
    <property type="entry name" value="Ankyrin repeat-containing domain"/>
    <property type="match status" value="3"/>
</dbReference>
<protein>
    <submittedName>
        <fullName evidence="1">Uncharacterized protein</fullName>
    </submittedName>
</protein>
<dbReference type="Proteomes" id="UP000198211">
    <property type="component" value="Unassembled WGS sequence"/>
</dbReference>
<evidence type="ECO:0000313" key="2">
    <source>
        <dbReference type="Proteomes" id="UP000198211"/>
    </source>
</evidence>
<dbReference type="Pfam" id="PF12796">
    <property type="entry name" value="Ank_2"/>
    <property type="match status" value="2"/>
</dbReference>
<sequence length="411" mass="47377">MNSNVNTVQALTCVHIVCRNGPEMLRFPHVVKSLHEFLNWGNKIFLYKACKVNFQHLVELKLAVYSQECTDSRIFDPHFRQWQFTKSLLNSMKCGNLELVKMLSNHFLGCDVVEHVLHKAADLGRSEIFKWLYLNRPNVTLDYEMMSHALLGNDLELAKWLKERVQIDTITLHMKSTWVSVGARYGNLDMVNLFENLDLRIAVADAVKHGQLRVLQWLLPQNDTESRDFCFDLDEACKNDHLELVEWLIQHYQKKCCITHADKYAARHGRLDIVRLLHTNNVIGCSRRAIRFAASEGHLDIVKWLQSCTHRKFSILHAIDGAAANGHLDVVKWLHENTDDWCGTAAMDGAARNGHLETVQWLHEHRPEGCTSNAMDQAASKGNLEIVQFLRPRVVLFVRWIMLHGVDTSKW</sequence>